<organism evidence="1 2">
    <name type="scientific">Vitis vinifera</name>
    <name type="common">Grape</name>
    <dbReference type="NCBI Taxonomy" id="29760"/>
    <lineage>
        <taxon>Eukaryota</taxon>
        <taxon>Viridiplantae</taxon>
        <taxon>Streptophyta</taxon>
        <taxon>Embryophyta</taxon>
        <taxon>Tracheophyta</taxon>
        <taxon>Spermatophyta</taxon>
        <taxon>Magnoliopsida</taxon>
        <taxon>eudicotyledons</taxon>
        <taxon>Gunneridae</taxon>
        <taxon>Pentapetalae</taxon>
        <taxon>rosids</taxon>
        <taxon>Vitales</taxon>
        <taxon>Vitaceae</taxon>
        <taxon>Viteae</taxon>
        <taxon>Vitis</taxon>
    </lineage>
</organism>
<name>A0A438C870_VITVI</name>
<dbReference type="EMBL" id="QGNW01002503">
    <property type="protein sequence ID" value="RVW19106.1"/>
    <property type="molecule type" value="Genomic_DNA"/>
</dbReference>
<dbReference type="Proteomes" id="UP000288805">
    <property type="component" value="Unassembled WGS sequence"/>
</dbReference>
<protein>
    <recommendedName>
        <fullName evidence="3">Retrotransposon gag domain-containing protein</fullName>
    </recommendedName>
</protein>
<sequence length="254" mass="29190">MNVMEATPEDQHSQHALEENINAYRSMRDRMHPPRMSARHDFEEVCNTFREGEASIDMMRLKLFPFTLKDKAKLLVSYFYDGMSSSVKQLLETMCGGDFMSKNPEEAMDFLSYVVEVSRGWDEPNARKVGRMKSQPNASNAKVGMYTLNEDTDMKAKFAAMVRRLEELEVKKIREAQAISETLVQTMSCSICQSFEHLVAECPTIPTVREKFGDQANVIGQFKPNNNASYGNTYNSNWRNHPNFSWKLRANLEI</sequence>
<dbReference type="AlphaFoldDB" id="A0A438C870"/>
<reference evidence="1 2" key="1">
    <citation type="journal article" date="2018" name="PLoS Genet.">
        <title>Population sequencing reveals clonal diversity and ancestral inbreeding in the grapevine cultivar Chardonnay.</title>
        <authorList>
            <person name="Roach M.J."/>
            <person name="Johnson D.L."/>
            <person name="Bohlmann J."/>
            <person name="van Vuuren H.J."/>
            <person name="Jones S.J."/>
            <person name="Pretorius I.S."/>
            <person name="Schmidt S.A."/>
            <person name="Borneman A.R."/>
        </authorList>
    </citation>
    <scope>NUCLEOTIDE SEQUENCE [LARGE SCALE GENOMIC DNA]</scope>
    <source>
        <strain evidence="2">cv. Chardonnay</strain>
        <tissue evidence="1">Leaf</tissue>
    </source>
</reference>
<comment type="caution">
    <text evidence="1">The sequence shown here is derived from an EMBL/GenBank/DDBJ whole genome shotgun (WGS) entry which is preliminary data.</text>
</comment>
<evidence type="ECO:0008006" key="3">
    <source>
        <dbReference type="Google" id="ProtNLM"/>
    </source>
</evidence>
<evidence type="ECO:0000313" key="2">
    <source>
        <dbReference type="Proteomes" id="UP000288805"/>
    </source>
</evidence>
<gene>
    <name evidence="1" type="ORF">CK203_087653</name>
</gene>
<evidence type="ECO:0000313" key="1">
    <source>
        <dbReference type="EMBL" id="RVW19106.1"/>
    </source>
</evidence>
<accession>A0A438C870</accession>
<proteinExistence type="predicted"/>